<evidence type="ECO:0000259" key="1">
    <source>
        <dbReference type="Pfam" id="PF07872"/>
    </source>
</evidence>
<protein>
    <recommendedName>
        <fullName evidence="1">DUF1659 domain-containing protein</fullName>
    </recommendedName>
</protein>
<proteinExistence type="predicted"/>
<organism evidence="2 3">
    <name type="scientific">Shouchella xiaoxiensis</name>
    <dbReference type="NCBI Taxonomy" id="766895"/>
    <lineage>
        <taxon>Bacteria</taxon>
        <taxon>Bacillati</taxon>
        <taxon>Bacillota</taxon>
        <taxon>Bacilli</taxon>
        <taxon>Bacillales</taxon>
        <taxon>Bacillaceae</taxon>
        <taxon>Shouchella</taxon>
    </lineage>
</organism>
<evidence type="ECO:0000313" key="3">
    <source>
        <dbReference type="Proteomes" id="UP001179280"/>
    </source>
</evidence>
<keyword evidence="3" id="KW-1185">Reference proteome</keyword>
<sequence length="75" mass="8432">MARKQAYAQRLNLAMENGFTDTGNQIYRRFSFSVQPEAEIEQLYLVAEAITSLCSLELGEATLTENSYLRPSPAN</sequence>
<dbReference type="RefSeq" id="WP_204464921.1">
    <property type="nucleotide sequence ID" value="NZ_JAFBCV010000002.1"/>
</dbReference>
<dbReference type="InterPro" id="IPR012454">
    <property type="entry name" value="DUF1659"/>
</dbReference>
<evidence type="ECO:0000313" key="2">
    <source>
        <dbReference type="EMBL" id="MBM7837833.1"/>
    </source>
</evidence>
<accession>A0ABS2SQP8</accession>
<dbReference type="EMBL" id="JAFBCV010000002">
    <property type="protein sequence ID" value="MBM7837833.1"/>
    <property type="molecule type" value="Genomic_DNA"/>
</dbReference>
<reference evidence="2" key="1">
    <citation type="submission" date="2021-01" db="EMBL/GenBank/DDBJ databases">
        <title>Genomic Encyclopedia of Type Strains, Phase IV (KMG-IV): sequencing the most valuable type-strain genomes for metagenomic binning, comparative biology and taxonomic classification.</title>
        <authorList>
            <person name="Goeker M."/>
        </authorList>
    </citation>
    <scope>NUCLEOTIDE SEQUENCE</scope>
    <source>
        <strain evidence="2">DSM 21943</strain>
    </source>
</reference>
<comment type="caution">
    <text evidence="2">The sequence shown here is derived from an EMBL/GenBank/DDBJ whole genome shotgun (WGS) entry which is preliminary data.</text>
</comment>
<name>A0ABS2SQP8_9BACI</name>
<dbReference type="Pfam" id="PF07872">
    <property type="entry name" value="DUF1659"/>
    <property type="match status" value="1"/>
</dbReference>
<gene>
    <name evidence="2" type="ORF">JOC54_001064</name>
</gene>
<dbReference type="Proteomes" id="UP001179280">
    <property type="component" value="Unassembled WGS sequence"/>
</dbReference>
<feature type="domain" description="DUF1659" evidence="1">
    <location>
        <begin position="4"/>
        <end position="69"/>
    </location>
</feature>